<feature type="region of interest" description="Disordered" evidence="2">
    <location>
        <begin position="128"/>
        <end position="150"/>
    </location>
</feature>
<sequence length="534" mass="59484">MEEDKKKKKNRKKKNKQTTKQTESVTLDARESTSDSQSHVSEMEHTKNGQAPGIIDEPNDVGGHIHVDRDSHLANGAEGTDLATAEKQHWVATEASYQEKIKELQAEKDAKIQKEAFLEERIKQLLKERDENSQKEASQEGKIKQLCDEKNDSMQNEASLRGKLTQLEKEKEALIQNEGSLQQKIQQLQREINAHLQQEASLDTEILQLKGEKKSWVQKEAGLEQKISQLVDEAALLNLNGVSLQEKIKQMERERDFWILKENTARESIASLTSDNTKLRAQVIELEQSRQSFLEESRQLRETVSSMQLQINNLEGAAGFSHSSLDNKVTSECGDVNCQIEAARTLVEKLIAENSELVEKVNELYAELDRRGGMRIENSFSASSVPVPVTSQSTDTADGPLLIPDLAFGADDRHRPAQATDPISEGSKMLPISGSTQSLEDIIVKDQRNSDHVNDDPGLANSSEKVEADEIVQIPLGENEVKDINVEVTQNDEKTDVPLTDAPLIGAPFRLISFVARYVSGADLVNKNTGKSGY</sequence>
<reference evidence="4" key="1">
    <citation type="journal article" date="2018" name="Gigascience">
        <title>Genome assembly of the Pink Ipe (Handroanthus impetiginosus, Bignoniaceae), a highly valued, ecologically keystone Neotropical timber forest tree.</title>
        <authorList>
            <person name="Silva-Junior O.B."/>
            <person name="Grattapaglia D."/>
            <person name="Novaes E."/>
            <person name="Collevatti R.G."/>
        </authorList>
    </citation>
    <scope>NUCLEOTIDE SEQUENCE [LARGE SCALE GENOMIC DNA]</scope>
    <source>
        <strain evidence="4">cv. UFG-1</strain>
    </source>
</reference>
<evidence type="ECO:0000256" key="2">
    <source>
        <dbReference type="SAM" id="MobiDB-lite"/>
    </source>
</evidence>
<evidence type="ECO:0000256" key="1">
    <source>
        <dbReference type="SAM" id="Coils"/>
    </source>
</evidence>
<feature type="region of interest" description="Disordered" evidence="2">
    <location>
        <begin position="1"/>
        <end position="87"/>
    </location>
</feature>
<feature type="compositionally biased region" description="Basic residues" evidence="2">
    <location>
        <begin position="1"/>
        <end position="17"/>
    </location>
</feature>
<feature type="region of interest" description="Disordered" evidence="2">
    <location>
        <begin position="412"/>
        <end position="431"/>
    </location>
</feature>
<evidence type="ECO:0000313" key="4">
    <source>
        <dbReference type="Proteomes" id="UP000231279"/>
    </source>
</evidence>
<evidence type="ECO:0000313" key="3">
    <source>
        <dbReference type="EMBL" id="PIN14434.1"/>
    </source>
</evidence>
<dbReference type="AlphaFoldDB" id="A0A2G9HA90"/>
<keyword evidence="4" id="KW-1185">Reference proteome</keyword>
<accession>A0A2G9HA90</accession>
<dbReference type="STRING" id="429701.A0A2G9HA90"/>
<dbReference type="Proteomes" id="UP000231279">
    <property type="component" value="Unassembled WGS sequence"/>
</dbReference>
<keyword evidence="1" id="KW-0175">Coiled coil</keyword>
<dbReference type="EMBL" id="NKXS01002282">
    <property type="protein sequence ID" value="PIN14434.1"/>
    <property type="molecule type" value="Genomic_DNA"/>
</dbReference>
<organism evidence="3 4">
    <name type="scientific">Handroanthus impetiginosus</name>
    <dbReference type="NCBI Taxonomy" id="429701"/>
    <lineage>
        <taxon>Eukaryota</taxon>
        <taxon>Viridiplantae</taxon>
        <taxon>Streptophyta</taxon>
        <taxon>Embryophyta</taxon>
        <taxon>Tracheophyta</taxon>
        <taxon>Spermatophyta</taxon>
        <taxon>Magnoliopsida</taxon>
        <taxon>eudicotyledons</taxon>
        <taxon>Gunneridae</taxon>
        <taxon>Pentapetalae</taxon>
        <taxon>asterids</taxon>
        <taxon>lamiids</taxon>
        <taxon>Lamiales</taxon>
        <taxon>Bignoniaceae</taxon>
        <taxon>Crescentiina</taxon>
        <taxon>Tabebuia alliance</taxon>
        <taxon>Handroanthus</taxon>
    </lineage>
</organism>
<feature type="compositionally biased region" description="Basic and acidic residues" evidence="2">
    <location>
        <begin position="63"/>
        <end position="72"/>
    </location>
</feature>
<gene>
    <name evidence="3" type="ORF">CDL12_12935</name>
</gene>
<protein>
    <submittedName>
        <fullName evidence="3">Uncharacterized protein</fullName>
    </submittedName>
</protein>
<name>A0A2G9HA90_9LAMI</name>
<comment type="caution">
    <text evidence="3">The sequence shown here is derived from an EMBL/GenBank/DDBJ whole genome shotgun (WGS) entry which is preliminary data.</text>
</comment>
<proteinExistence type="predicted"/>
<feature type="coiled-coil region" evidence="1">
    <location>
        <begin position="234"/>
        <end position="367"/>
    </location>
</feature>
<dbReference type="OrthoDB" id="633301at2759"/>